<organism evidence="1 2">
    <name type="scientific">Labrys miyagiensis</name>
    <dbReference type="NCBI Taxonomy" id="346912"/>
    <lineage>
        <taxon>Bacteria</taxon>
        <taxon>Pseudomonadati</taxon>
        <taxon>Pseudomonadota</taxon>
        <taxon>Alphaproteobacteria</taxon>
        <taxon>Hyphomicrobiales</taxon>
        <taxon>Xanthobacteraceae</taxon>
        <taxon>Labrys</taxon>
    </lineage>
</organism>
<dbReference type="Proteomes" id="UP001156882">
    <property type="component" value="Unassembled WGS sequence"/>
</dbReference>
<keyword evidence="2" id="KW-1185">Reference proteome</keyword>
<gene>
    <name evidence="1" type="ORF">GCM10007874_26600</name>
</gene>
<sequence>MFDYTLFYKTPLNVPDLGSQVWDIFVSAFNLSERVKAVHSAVMATHKVWIIHHEYQLSEADIPESSFRSLSEREDEFIIDFIAFLSTRCGPLSGQRLCIDVTGFMRPHLLFLIRLLKMRGVTRFDILYAEPGHYTSLDRTQFASELVSEVRQVASYEGFSNSVYDNDLLIVAAGYEDGLTAEVAEDKERARKALIFGLPSLQADMYQQNVLRSHQASDALGDVVHRVFAPASDPFVTATVLSELVAREEGKKPLTNLYLSPLSTKPQALGFALFYIRECEGRAASIIYPFSKTYSPDTSSRIGRIWKYEIDMDW</sequence>
<evidence type="ECO:0000313" key="2">
    <source>
        <dbReference type="Proteomes" id="UP001156882"/>
    </source>
</evidence>
<accession>A0ABQ6CIU8</accession>
<name>A0ABQ6CIU8_9HYPH</name>
<comment type="caution">
    <text evidence="1">The sequence shown here is derived from an EMBL/GenBank/DDBJ whole genome shotgun (WGS) entry which is preliminary data.</text>
</comment>
<proteinExistence type="predicted"/>
<reference evidence="2" key="1">
    <citation type="journal article" date="2019" name="Int. J. Syst. Evol. Microbiol.">
        <title>The Global Catalogue of Microorganisms (GCM) 10K type strain sequencing project: providing services to taxonomists for standard genome sequencing and annotation.</title>
        <authorList>
            <consortium name="The Broad Institute Genomics Platform"/>
            <consortium name="The Broad Institute Genome Sequencing Center for Infectious Disease"/>
            <person name="Wu L."/>
            <person name="Ma J."/>
        </authorList>
    </citation>
    <scope>NUCLEOTIDE SEQUENCE [LARGE SCALE GENOMIC DNA]</scope>
    <source>
        <strain evidence="2">NBRC 101365</strain>
    </source>
</reference>
<evidence type="ECO:0000313" key="1">
    <source>
        <dbReference type="EMBL" id="GLS19643.1"/>
    </source>
</evidence>
<protein>
    <submittedName>
        <fullName evidence="1">Uncharacterized protein</fullName>
    </submittedName>
</protein>
<dbReference type="RefSeq" id="WP_284312637.1">
    <property type="nucleotide sequence ID" value="NZ_BSPC01000024.1"/>
</dbReference>
<dbReference type="EMBL" id="BSPC01000024">
    <property type="protein sequence ID" value="GLS19643.1"/>
    <property type="molecule type" value="Genomic_DNA"/>
</dbReference>